<dbReference type="InterPro" id="IPR002792">
    <property type="entry name" value="TRAM_dom"/>
</dbReference>
<dbReference type="InterPro" id="IPR058240">
    <property type="entry name" value="rSAM_sf"/>
</dbReference>
<keyword evidence="4 8" id="KW-0949">S-adenosyl-L-methionine</keyword>
<comment type="function">
    <text evidence="8">Catalyzes the methylthiolation of an aspartic acid residue of ribosomal protein uS12.</text>
</comment>
<dbReference type="PROSITE" id="PS51918">
    <property type="entry name" value="RADICAL_SAM"/>
    <property type="match status" value="1"/>
</dbReference>
<dbReference type="SUPFAM" id="SSF102114">
    <property type="entry name" value="Radical SAM enzymes"/>
    <property type="match status" value="1"/>
</dbReference>
<evidence type="ECO:0000256" key="5">
    <source>
        <dbReference type="ARBA" id="ARBA00022723"/>
    </source>
</evidence>
<feature type="binding site" evidence="8">
    <location>
        <position position="186"/>
    </location>
    <ligand>
        <name>[4Fe-4S] cluster</name>
        <dbReference type="ChEBI" id="CHEBI:49883"/>
        <label>2</label>
        <note>4Fe-4S-S-AdoMet</note>
    </ligand>
</feature>
<dbReference type="SFLD" id="SFLDG01082">
    <property type="entry name" value="B12-binding_domain_containing"/>
    <property type="match status" value="1"/>
</dbReference>
<dbReference type="GO" id="GO:0051539">
    <property type="term" value="F:4 iron, 4 sulfur cluster binding"/>
    <property type="evidence" value="ECO:0007669"/>
    <property type="project" value="UniProtKB-UniRule"/>
</dbReference>
<evidence type="ECO:0000256" key="8">
    <source>
        <dbReference type="HAMAP-Rule" id="MF_01865"/>
    </source>
</evidence>
<dbReference type="EC" id="2.8.4.4" evidence="8"/>
<dbReference type="PANTHER" id="PTHR43837:SF1">
    <property type="entry name" value="RIBOSOMAL PROTEIN US12 METHYLTHIOTRANSFERASE RIMO"/>
    <property type="match status" value="1"/>
</dbReference>
<dbReference type="Proteomes" id="UP000186599">
    <property type="component" value="Unassembled WGS sequence"/>
</dbReference>
<dbReference type="EMBL" id="FOGN01000001">
    <property type="protein sequence ID" value="SER72605.1"/>
    <property type="molecule type" value="Genomic_DNA"/>
</dbReference>
<name>A0A1I4ITQ3_9GAMM</name>
<evidence type="ECO:0000313" key="12">
    <source>
        <dbReference type="EMBL" id="SER72605.1"/>
    </source>
</evidence>
<evidence type="ECO:0000256" key="2">
    <source>
        <dbReference type="ARBA" id="ARBA00022490"/>
    </source>
</evidence>
<keyword evidence="6 8" id="KW-0408">Iron</keyword>
<gene>
    <name evidence="8" type="primary">rimO</name>
    <name evidence="13" type="ORF">SAMN04487855_0209</name>
    <name evidence="12" type="ORF">SAMN05216589_1418</name>
</gene>
<dbReference type="NCBIfam" id="TIGR00089">
    <property type="entry name" value="MiaB/RimO family radical SAM methylthiotransferase"/>
    <property type="match status" value="1"/>
</dbReference>
<dbReference type="EMBL" id="FOUA01000001">
    <property type="protein sequence ID" value="SFL57695.1"/>
    <property type="molecule type" value="Genomic_DNA"/>
</dbReference>
<evidence type="ECO:0000313" key="13">
    <source>
        <dbReference type="EMBL" id="SFL57695.1"/>
    </source>
</evidence>
<sequence length="474" mass="52525">MVYHGYGAVQGCQLEYATFFLTPWPSMTDTAPPTKNSAPSVGFISLGCPKALVDSERILTQLRTEGYQVVPTYEGADVVVVNTCGFIDSAKAESLDAIGEAIAENGRVIVTGCMGVEEGTIRDVHPSVLAVTGPQQYEQVVNAVHEVVSPRADHNPLIDLVPPQGVKLTPRHYAYLKISEGCNHSCSFCIIPSMRGKLVSRPVGEVLSEAERLVKSGVKELLVISQDTSAYGVDIKYRTGFWNGRPVKSRMTEMCEALSELGVWVRLHYVYPYPHVDELIPLMAEGKILPYLDIPFQHASPKVLKAMKRPAFEDKTLARIRKWREICPELTIRSTFIVGFPGETEEDFQYLLDWLTEAQLDRVGCFQYSPVEGAPAEALGLEAVPDEIKQDRWDRFMAHQQAISTARLQLKIGKTIQVLIDEVDEEGPIARSMADAPEIDGNVYIDSDEPLQPGDIVSVRVTAADEYDLWAELV</sequence>
<evidence type="ECO:0000256" key="3">
    <source>
        <dbReference type="ARBA" id="ARBA00022679"/>
    </source>
</evidence>
<feature type="binding site" evidence="8">
    <location>
        <position position="189"/>
    </location>
    <ligand>
        <name>[4Fe-4S] cluster</name>
        <dbReference type="ChEBI" id="CHEBI:49883"/>
        <label>2</label>
        <note>4Fe-4S-S-AdoMet</note>
    </ligand>
</feature>
<feature type="domain" description="TRAM" evidence="9">
    <location>
        <begin position="409"/>
        <end position="474"/>
    </location>
</feature>
<feature type="binding site" evidence="8">
    <location>
        <position position="113"/>
    </location>
    <ligand>
        <name>[4Fe-4S] cluster</name>
        <dbReference type="ChEBI" id="CHEBI:49883"/>
        <label>1</label>
    </ligand>
</feature>
<comment type="catalytic activity">
    <reaction evidence="8">
        <text>L-aspartate(89)-[ribosomal protein uS12]-hydrogen + (sulfur carrier)-SH + AH2 + 2 S-adenosyl-L-methionine = 3-methylsulfanyl-L-aspartate(89)-[ribosomal protein uS12]-hydrogen + (sulfur carrier)-H + 5'-deoxyadenosine + L-methionine + A + S-adenosyl-L-homocysteine + 2 H(+)</text>
        <dbReference type="Rhea" id="RHEA:37087"/>
        <dbReference type="Rhea" id="RHEA-COMP:10460"/>
        <dbReference type="Rhea" id="RHEA-COMP:10461"/>
        <dbReference type="Rhea" id="RHEA-COMP:14737"/>
        <dbReference type="Rhea" id="RHEA-COMP:14739"/>
        <dbReference type="ChEBI" id="CHEBI:13193"/>
        <dbReference type="ChEBI" id="CHEBI:15378"/>
        <dbReference type="ChEBI" id="CHEBI:17319"/>
        <dbReference type="ChEBI" id="CHEBI:17499"/>
        <dbReference type="ChEBI" id="CHEBI:29917"/>
        <dbReference type="ChEBI" id="CHEBI:29961"/>
        <dbReference type="ChEBI" id="CHEBI:57844"/>
        <dbReference type="ChEBI" id="CHEBI:57856"/>
        <dbReference type="ChEBI" id="CHEBI:59789"/>
        <dbReference type="ChEBI" id="CHEBI:64428"/>
        <dbReference type="ChEBI" id="CHEBI:73599"/>
        <dbReference type="EC" id="2.8.4.4"/>
    </reaction>
</comment>
<comment type="subcellular location">
    <subcellularLocation>
        <location evidence="8">Cytoplasm</location>
    </subcellularLocation>
</comment>
<evidence type="ECO:0000256" key="7">
    <source>
        <dbReference type="ARBA" id="ARBA00023014"/>
    </source>
</evidence>
<dbReference type="SFLD" id="SFLDG01061">
    <property type="entry name" value="methylthiotransferase"/>
    <property type="match status" value="1"/>
</dbReference>
<evidence type="ECO:0000259" key="11">
    <source>
        <dbReference type="PROSITE" id="PS51918"/>
    </source>
</evidence>
<dbReference type="InterPro" id="IPR012340">
    <property type="entry name" value="NA-bd_OB-fold"/>
</dbReference>
<dbReference type="GO" id="GO:0046872">
    <property type="term" value="F:metal ion binding"/>
    <property type="evidence" value="ECO:0007669"/>
    <property type="project" value="UniProtKB-KW"/>
</dbReference>
<accession>A0A1I4ITQ3</accession>
<proteinExistence type="inferred from homology"/>
<evidence type="ECO:0000259" key="9">
    <source>
        <dbReference type="PROSITE" id="PS50926"/>
    </source>
</evidence>
<dbReference type="SFLD" id="SFLDS00029">
    <property type="entry name" value="Radical_SAM"/>
    <property type="match status" value="1"/>
</dbReference>
<dbReference type="FunFam" id="2.40.50.140:FF:000060">
    <property type="entry name" value="Ribosomal protein S12 methylthiotransferase RimO"/>
    <property type="match status" value="1"/>
</dbReference>
<keyword evidence="2 8" id="KW-0963">Cytoplasm</keyword>
<keyword evidence="7 8" id="KW-0411">Iron-sulfur</keyword>
<dbReference type="GO" id="GO:0103039">
    <property type="term" value="F:protein methylthiotransferase activity"/>
    <property type="evidence" value="ECO:0007669"/>
    <property type="project" value="UniProtKB-EC"/>
</dbReference>
<keyword evidence="13" id="KW-0687">Ribonucleoprotein</keyword>
<evidence type="ECO:0000256" key="4">
    <source>
        <dbReference type="ARBA" id="ARBA00022691"/>
    </source>
</evidence>
<comment type="similarity">
    <text evidence="8">Belongs to the methylthiotransferase family. RimO subfamily.</text>
</comment>
<keyword evidence="3 8" id="KW-0808">Transferase</keyword>
<keyword evidence="1 8" id="KW-0004">4Fe-4S</keyword>
<evidence type="ECO:0000256" key="1">
    <source>
        <dbReference type="ARBA" id="ARBA00022485"/>
    </source>
</evidence>
<dbReference type="NCBIfam" id="TIGR01125">
    <property type="entry name" value="30S ribosomal protein S12 methylthiotransferase RimO"/>
    <property type="match status" value="1"/>
</dbReference>
<feature type="binding site" evidence="8">
    <location>
        <position position="48"/>
    </location>
    <ligand>
        <name>[4Fe-4S] cluster</name>
        <dbReference type="ChEBI" id="CHEBI:49883"/>
        <label>1</label>
    </ligand>
</feature>
<evidence type="ECO:0000313" key="15">
    <source>
        <dbReference type="Proteomes" id="UP000186904"/>
    </source>
</evidence>
<reference evidence="14 15" key="1">
    <citation type="submission" date="2016-10" db="EMBL/GenBank/DDBJ databases">
        <authorList>
            <person name="de Groot N.N."/>
        </authorList>
    </citation>
    <scope>NUCLEOTIDE SEQUENCE [LARGE SCALE GENOMIC DNA]</scope>
    <source>
        <strain evidence="13 14">CGMCC 1.9095</strain>
        <strain evidence="12 15">DSM 22558</strain>
    </source>
</reference>
<dbReference type="GO" id="GO:0006400">
    <property type="term" value="P:tRNA modification"/>
    <property type="evidence" value="ECO:0007669"/>
    <property type="project" value="InterPro"/>
</dbReference>
<dbReference type="Pfam" id="PF00919">
    <property type="entry name" value="UPF0004"/>
    <property type="match status" value="1"/>
</dbReference>
<dbReference type="Pfam" id="PF18693">
    <property type="entry name" value="TRAM_2"/>
    <property type="match status" value="1"/>
</dbReference>
<dbReference type="InterPro" id="IPR013848">
    <property type="entry name" value="Methylthiotransferase_N"/>
</dbReference>
<dbReference type="PROSITE" id="PS50926">
    <property type="entry name" value="TRAM"/>
    <property type="match status" value="1"/>
</dbReference>
<dbReference type="InterPro" id="IPR005839">
    <property type="entry name" value="Methylthiotransferase"/>
</dbReference>
<dbReference type="GO" id="GO:0005840">
    <property type="term" value="C:ribosome"/>
    <property type="evidence" value="ECO:0007669"/>
    <property type="project" value="UniProtKB-KW"/>
</dbReference>
<dbReference type="FunFam" id="3.40.50.12160:FF:000002">
    <property type="entry name" value="Ribosomal protein S12 methylthiotransferase RimO"/>
    <property type="match status" value="1"/>
</dbReference>
<feature type="domain" description="Radical SAM core" evidence="11">
    <location>
        <begin position="168"/>
        <end position="406"/>
    </location>
</feature>
<evidence type="ECO:0000259" key="10">
    <source>
        <dbReference type="PROSITE" id="PS51449"/>
    </source>
</evidence>
<dbReference type="PROSITE" id="PS51449">
    <property type="entry name" value="MTTASE_N"/>
    <property type="match status" value="1"/>
</dbReference>
<dbReference type="CDD" id="cd01335">
    <property type="entry name" value="Radical_SAM"/>
    <property type="match status" value="1"/>
</dbReference>
<dbReference type="Proteomes" id="UP000186904">
    <property type="component" value="Unassembled WGS sequence"/>
</dbReference>
<dbReference type="Pfam" id="PF04055">
    <property type="entry name" value="Radical_SAM"/>
    <property type="match status" value="1"/>
</dbReference>
<keyword evidence="14" id="KW-1185">Reference proteome</keyword>
<keyword evidence="5 8" id="KW-0479">Metal-binding</keyword>
<protein>
    <recommendedName>
        <fullName evidence="8">Ribosomal protein uS12 methylthiotransferase RimO</fullName>
        <shortName evidence="8">uS12 MTTase</shortName>
        <shortName evidence="8">uS12 methylthiotransferase</shortName>
        <ecNumber evidence="8">2.8.4.4</ecNumber>
    </recommendedName>
    <alternativeName>
        <fullName evidence="8">Ribosomal protein uS12 (aspartate-C(3))-methylthiotransferase</fullName>
    </alternativeName>
    <alternativeName>
        <fullName evidence="8">Ribosome maturation factor RimO</fullName>
    </alternativeName>
</protein>
<dbReference type="InterPro" id="IPR007197">
    <property type="entry name" value="rSAM"/>
</dbReference>
<dbReference type="InterPro" id="IPR023404">
    <property type="entry name" value="rSAM_horseshoe"/>
</dbReference>
<dbReference type="InterPro" id="IPR005840">
    <property type="entry name" value="Ribosomal_uS12_MeSTrfase_RimO"/>
</dbReference>
<feature type="binding site" evidence="8">
    <location>
        <position position="84"/>
    </location>
    <ligand>
        <name>[4Fe-4S] cluster</name>
        <dbReference type="ChEBI" id="CHEBI:49883"/>
        <label>1</label>
    </ligand>
</feature>
<dbReference type="GO" id="GO:0035599">
    <property type="term" value="F:aspartic acid methylthiotransferase activity"/>
    <property type="evidence" value="ECO:0007669"/>
    <property type="project" value="TreeGrafter"/>
</dbReference>
<dbReference type="STRING" id="653930.SAMN05216589_1418"/>
<dbReference type="Gene3D" id="2.40.50.140">
    <property type="entry name" value="Nucleic acid-binding proteins"/>
    <property type="match status" value="1"/>
</dbReference>
<dbReference type="Gene3D" id="3.40.50.12160">
    <property type="entry name" value="Methylthiotransferase, N-terminal domain"/>
    <property type="match status" value="1"/>
</dbReference>
<feature type="binding site" evidence="8">
    <location>
        <position position="182"/>
    </location>
    <ligand>
        <name>[4Fe-4S] cluster</name>
        <dbReference type="ChEBI" id="CHEBI:49883"/>
        <label>2</label>
        <note>4Fe-4S-S-AdoMet</note>
    </ligand>
</feature>
<comment type="cofactor">
    <cofactor evidence="8">
        <name>[4Fe-4S] cluster</name>
        <dbReference type="ChEBI" id="CHEBI:49883"/>
    </cofactor>
    <text evidence="8">Binds 2 [4Fe-4S] clusters. One cluster is coordinated with 3 cysteines and an exchangeable S-adenosyl-L-methionine.</text>
</comment>
<dbReference type="Gene3D" id="3.80.30.20">
    <property type="entry name" value="tm_1862 like domain"/>
    <property type="match status" value="1"/>
</dbReference>
<dbReference type="InterPro" id="IPR020612">
    <property type="entry name" value="Methylthiotransferase_CS"/>
</dbReference>
<evidence type="ECO:0000256" key="6">
    <source>
        <dbReference type="ARBA" id="ARBA00023004"/>
    </source>
</evidence>
<dbReference type="GO" id="GO:0005829">
    <property type="term" value="C:cytosol"/>
    <property type="evidence" value="ECO:0007669"/>
    <property type="project" value="TreeGrafter"/>
</dbReference>
<organism evidence="13 14">
    <name type="scientific">Halopseudomonas bauzanensis</name>
    <dbReference type="NCBI Taxonomy" id="653930"/>
    <lineage>
        <taxon>Bacteria</taxon>
        <taxon>Pseudomonadati</taxon>
        <taxon>Pseudomonadota</taxon>
        <taxon>Gammaproteobacteria</taxon>
        <taxon>Pseudomonadales</taxon>
        <taxon>Pseudomonadaceae</taxon>
        <taxon>Halopseudomonas</taxon>
    </lineage>
</organism>
<dbReference type="PANTHER" id="PTHR43837">
    <property type="entry name" value="RIBOSOMAL PROTEIN S12 METHYLTHIOTRANSFERASE RIMO"/>
    <property type="match status" value="1"/>
</dbReference>
<feature type="domain" description="MTTase N-terminal" evidence="10">
    <location>
        <begin position="39"/>
        <end position="149"/>
    </location>
</feature>
<dbReference type="HAMAP" id="MF_01865">
    <property type="entry name" value="MTTase_RimO"/>
    <property type="match status" value="1"/>
</dbReference>
<dbReference type="AlphaFoldDB" id="A0A1I4ITQ3"/>
<evidence type="ECO:0000313" key="14">
    <source>
        <dbReference type="Proteomes" id="UP000186599"/>
    </source>
</evidence>
<dbReference type="InterPro" id="IPR038135">
    <property type="entry name" value="Methylthiotransferase_N_sf"/>
</dbReference>
<dbReference type="SMART" id="SM00729">
    <property type="entry name" value="Elp3"/>
    <property type="match status" value="1"/>
</dbReference>
<dbReference type="FunFam" id="3.80.30.20:FF:000001">
    <property type="entry name" value="tRNA-2-methylthio-N(6)-dimethylallyladenosine synthase 2"/>
    <property type="match status" value="1"/>
</dbReference>
<dbReference type="PROSITE" id="PS01278">
    <property type="entry name" value="MTTASE_RADICAL"/>
    <property type="match status" value="1"/>
</dbReference>
<keyword evidence="13" id="KW-0689">Ribosomal protein</keyword>
<dbReference type="InterPro" id="IPR006638">
    <property type="entry name" value="Elp3/MiaA/NifB-like_rSAM"/>
</dbReference>
<dbReference type="SFLD" id="SFLDF00274">
    <property type="entry name" value="ribosomal_protein_S12_methylth"/>
    <property type="match status" value="1"/>
</dbReference>